<dbReference type="RefSeq" id="WP_303308118.1">
    <property type="nucleotide sequence ID" value="NZ_JAODOP010000004.1"/>
</dbReference>
<accession>A0ABU7XZL8</accession>
<protein>
    <submittedName>
        <fullName evidence="1">Uncharacterized protein</fullName>
    </submittedName>
</protein>
<evidence type="ECO:0000313" key="2">
    <source>
        <dbReference type="Proteomes" id="UP001337305"/>
    </source>
</evidence>
<gene>
    <name evidence="1" type="ORF">N1F79_22140</name>
</gene>
<keyword evidence="2" id="KW-1185">Reference proteome</keyword>
<dbReference type="EMBL" id="JAODOP010000004">
    <property type="protein sequence ID" value="MEF3835841.1"/>
    <property type="molecule type" value="Genomic_DNA"/>
</dbReference>
<name>A0ABU7XZL8_9FLAO</name>
<proteinExistence type="predicted"/>
<dbReference type="Proteomes" id="UP001337305">
    <property type="component" value="Unassembled WGS sequence"/>
</dbReference>
<organism evidence="1 2">
    <name type="scientific">Flavivirga spongiicola</name>
    <dbReference type="NCBI Taxonomy" id="421621"/>
    <lineage>
        <taxon>Bacteria</taxon>
        <taxon>Pseudomonadati</taxon>
        <taxon>Bacteroidota</taxon>
        <taxon>Flavobacteriia</taxon>
        <taxon>Flavobacteriales</taxon>
        <taxon>Flavobacteriaceae</taxon>
        <taxon>Flavivirga</taxon>
    </lineage>
</organism>
<evidence type="ECO:0000313" key="1">
    <source>
        <dbReference type="EMBL" id="MEF3835841.1"/>
    </source>
</evidence>
<reference evidence="1 2" key="1">
    <citation type="submission" date="2022-09" db="EMBL/GenBank/DDBJ databases">
        <title>Genome sequencing of Flavivirga sp. MEBiC05379.</title>
        <authorList>
            <person name="Oh H.-M."/>
            <person name="Kwon K.K."/>
            <person name="Park M.J."/>
            <person name="Yang S.-H."/>
        </authorList>
    </citation>
    <scope>NUCLEOTIDE SEQUENCE [LARGE SCALE GENOMIC DNA]</scope>
    <source>
        <strain evidence="1 2">MEBiC05379</strain>
    </source>
</reference>
<sequence>MAYNYAYQTEKAVIELTQFDVKFCKISQSYLINNELTNTYINSYYKEQVNNIKSLLYNQLKTGLKHKEFLGNLMSILEKRNEWLEKKEYKSINFFENYPIETIDATYFTRLGTSNKTSFENYLNNIIVPNVEEMKAYWFLDLYKKEFNDYKNIIDFEKGLLLYIIMLYKCAISNLHSYFKSIYVMAEFIDFKNLNLGNLSELEQSQKKERIGKFNLDKKSVAHLFRILMDEKIILFHETDEIKNESIMKNFVEQNFKYQNTSKEYKEITTFNRECSEAKSSETEPLEKQLKVIDSLVNILENRKNNITNRIKKNVKTKFATNSPKS</sequence>
<comment type="caution">
    <text evidence="1">The sequence shown here is derived from an EMBL/GenBank/DDBJ whole genome shotgun (WGS) entry which is preliminary data.</text>
</comment>